<dbReference type="AlphaFoldDB" id="A6K2H1"/>
<dbReference type="EMBL" id="CH474014">
    <property type="protein sequence ID" value="EDL90559.1"/>
    <property type="molecule type" value="Genomic_DNA"/>
</dbReference>
<gene>
    <name evidence="1" type="ORF">rCG_49662</name>
</gene>
<sequence length="115" mass="13648">MVISRNLLATMSLMREVFCNDENLIFNSQGRNLCFLITFQSRCAYIVHHQRVRTVTQSGLKPEVSFYEGGRSFYMTLSLEFCKYFRSTDRSFNDPFSQGNLKIKGYYEIEKFWHL</sequence>
<dbReference type="Proteomes" id="UP000234681">
    <property type="component" value="Chromosome X"/>
</dbReference>
<proteinExistence type="predicted"/>
<organism evidence="1 2">
    <name type="scientific">Rattus norvegicus</name>
    <name type="common">Rat</name>
    <dbReference type="NCBI Taxonomy" id="10116"/>
    <lineage>
        <taxon>Eukaryota</taxon>
        <taxon>Metazoa</taxon>
        <taxon>Chordata</taxon>
        <taxon>Craniata</taxon>
        <taxon>Vertebrata</taxon>
        <taxon>Euteleostomi</taxon>
        <taxon>Mammalia</taxon>
        <taxon>Eutheria</taxon>
        <taxon>Euarchontoglires</taxon>
        <taxon>Glires</taxon>
        <taxon>Rodentia</taxon>
        <taxon>Myomorpha</taxon>
        <taxon>Muroidea</taxon>
        <taxon>Muridae</taxon>
        <taxon>Murinae</taxon>
        <taxon>Rattus</taxon>
    </lineage>
</organism>
<protein>
    <submittedName>
        <fullName evidence="1">RCG49662</fullName>
    </submittedName>
</protein>
<name>A6K2H1_RAT</name>
<evidence type="ECO:0000313" key="1">
    <source>
        <dbReference type="EMBL" id="EDL90559.1"/>
    </source>
</evidence>
<accession>A6K2H1</accession>
<reference evidence="1 2" key="1">
    <citation type="submission" date="2005-09" db="EMBL/GenBank/DDBJ databases">
        <authorList>
            <person name="Mural R.J."/>
            <person name="Li P.W."/>
            <person name="Adams M.D."/>
            <person name="Amanatides P.G."/>
            <person name="Baden-Tillson H."/>
            <person name="Barnstead M."/>
            <person name="Chin S.H."/>
            <person name="Dew I."/>
            <person name="Evans C.A."/>
            <person name="Ferriera S."/>
            <person name="Flanigan M."/>
            <person name="Fosler C."/>
            <person name="Glodek A."/>
            <person name="Gu Z."/>
            <person name="Holt R.A."/>
            <person name="Jennings D."/>
            <person name="Kraft C.L."/>
            <person name="Lu F."/>
            <person name="Nguyen T."/>
            <person name="Nusskern D.R."/>
            <person name="Pfannkoch C.M."/>
            <person name="Sitter C."/>
            <person name="Sutton G.G."/>
            <person name="Venter J.C."/>
            <person name="Wang Z."/>
            <person name="Woodage T."/>
            <person name="Zheng X.H."/>
            <person name="Zhong F."/>
        </authorList>
    </citation>
    <scope>NUCLEOTIDE SEQUENCE [LARGE SCALE GENOMIC DNA]</scope>
    <source>
        <strain>BN</strain>
        <strain evidence="2">Sprague-Dawley</strain>
    </source>
</reference>
<evidence type="ECO:0000313" key="2">
    <source>
        <dbReference type="Proteomes" id="UP000234681"/>
    </source>
</evidence>